<organism evidence="1 2">
    <name type="scientific">Flammeovirga pectinis</name>
    <dbReference type="NCBI Taxonomy" id="2494373"/>
    <lineage>
        <taxon>Bacteria</taxon>
        <taxon>Pseudomonadati</taxon>
        <taxon>Bacteroidota</taxon>
        <taxon>Cytophagia</taxon>
        <taxon>Cytophagales</taxon>
        <taxon>Flammeovirgaceae</taxon>
        <taxon>Flammeovirga</taxon>
    </lineage>
</organism>
<protein>
    <submittedName>
        <fullName evidence="1">Uncharacterized protein</fullName>
    </submittedName>
</protein>
<evidence type="ECO:0000313" key="2">
    <source>
        <dbReference type="Proteomes" id="UP000267268"/>
    </source>
</evidence>
<dbReference type="Proteomes" id="UP000267268">
    <property type="component" value="Chromosome 2"/>
</dbReference>
<reference evidence="1 2" key="1">
    <citation type="submission" date="2018-12" db="EMBL/GenBank/DDBJ databases">
        <title>Flammeovirga pectinis sp. nov., isolated from the gut of the Korean scallop, Patinopecten yessoensis.</title>
        <authorList>
            <person name="Bae J.-W."/>
            <person name="Jeong Y.-S."/>
            <person name="Kang W."/>
        </authorList>
    </citation>
    <scope>NUCLEOTIDE SEQUENCE [LARGE SCALE GENOMIC DNA]</scope>
    <source>
        <strain evidence="1 2">L12M1</strain>
    </source>
</reference>
<dbReference type="KEGG" id="fll:EI427_23470"/>
<proteinExistence type="predicted"/>
<accession>A0A3S9PAD9</accession>
<dbReference type="OrthoDB" id="985641at2"/>
<dbReference type="AlphaFoldDB" id="A0A3S9PAD9"/>
<keyword evidence="2" id="KW-1185">Reference proteome</keyword>
<evidence type="ECO:0000313" key="1">
    <source>
        <dbReference type="EMBL" id="AZQ65176.1"/>
    </source>
</evidence>
<gene>
    <name evidence="1" type="ORF">EI427_23470</name>
</gene>
<dbReference type="EMBL" id="CP034563">
    <property type="protein sequence ID" value="AZQ65176.1"/>
    <property type="molecule type" value="Genomic_DNA"/>
</dbReference>
<name>A0A3S9PAD9_9BACT</name>
<sequence>MFIISFNTENNKSNLIKILNLINFSLEKREETFVKITDMSCLELIEEFQELDKILINIDNYNYEDYGISITLLNNYSLSLRMREQIEFAVIPNENKNDEEVMSYDTFFFNLYKSLPNGLGYVSWVDVGNLYDFDEKHDLDKYKVYSDFSYLESYFYHCVSIPFKYEKHHTKAQLLNCPFIKVEEWEDGSIEMLHYNNPLEIESEENIEQIRKVRKYLSENNLYSE</sequence>
<dbReference type="RefSeq" id="WP_126619636.1">
    <property type="nucleotide sequence ID" value="NZ_CP034563.1"/>
</dbReference>